<sequence>MQGLLRRAHEHGGVCKHVAARLLLFLAQRGVTALHQLRDTIDREATLPPPITSTIEAADAPCAADEDAMAFVRIPASDLTAALFLSLRGTAPVELRAKRGQLHVVGSITELTLGCLDGSGTAAVSLETTVLRTLYDQLCLATTSADILTLFVESLDGSVYLCHQDEAFSAEASGTPIINTADPLV</sequence>
<accession>A0A0P9DE03</accession>
<name>A0A0P9DE03_9CHLR</name>
<dbReference type="EMBL" id="LJCR01002778">
    <property type="protein sequence ID" value="KPV48286.1"/>
    <property type="molecule type" value="Genomic_DNA"/>
</dbReference>
<comment type="caution">
    <text evidence="1">The sequence shown here is derived from an EMBL/GenBank/DDBJ whole genome shotgun (WGS) entry which is preliminary data.</text>
</comment>
<dbReference type="AlphaFoldDB" id="A0A0P9DE03"/>
<dbReference type="Proteomes" id="UP000050509">
    <property type="component" value="Unassembled WGS sequence"/>
</dbReference>
<proteinExistence type="predicted"/>
<reference evidence="1 2" key="1">
    <citation type="submission" date="2015-09" db="EMBL/GenBank/DDBJ databases">
        <title>Draft genome sequence of Kouleothrix aurantiaca JCM 19913.</title>
        <authorList>
            <person name="Hemp J."/>
        </authorList>
    </citation>
    <scope>NUCLEOTIDE SEQUENCE [LARGE SCALE GENOMIC DNA]</scope>
    <source>
        <strain evidence="1 2">COM-B</strain>
    </source>
</reference>
<evidence type="ECO:0000313" key="1">
    <source>
        <dbReference type="EMBL" id="KPV48286.1"/>
    </source>
</evidence>
<keyword evidence="2" id="KW-1185">Reference proteome</keyword>
<protein>
    <submittedName>
        <fullName evidence="1">Uncharacterized protein</fullName>
    </submittedName>
</protein>
<evidence type="ECO:0000313" key="2">
    <source>
        <dbReference type="Proteomes" id="UP000050509"/>
    </source>
</evidence>
<organism evidence="1 2">
    <name type="scientific">Kouleothrix aurantiaca</name>
    <dbReference type="NCBI Taxonomy" id="186479"/>
    <lineage>
        <taxon>Bacteria</taxon>
        <taxon>Bacillati</taxon>
        <taxon>Chloroflexota</taxon>
        <taxon>Chloroflexia</taxon>
        <taxon>Chloroflexales</taxon>
        <taxon>Roseiflexineae</taxon>
        <taxon>Roseiflexaceae</taxon>
        <taxon>Kouleothrix</taxon>
    </lineage>
</organism>
<gene>
    <name evidence="1" type="ORF">SE17_38895</name>
</gene>